<evidence type="ECO:0000256" key="5">
    <source>
        <dbReference type="ARBA" id="ARBA00023136"/>
    </source>
</evidence>
<keyword evidence="3 6" id="KW-0812">Transmembrane</keyword>
<dbReference type="GO" id="GO:0005886">
    <property type="term" value="C:plasma membrane"/>
    <property type="evidence" value="ECO:0007669"/>
    <property type="project" value="UniProtKB-SubCell"/>
</dbReference>
<keyword evidence="2" id="KW-1003">Cell membrane</keyword>
<dbReference type="PROSITE" id="PS50850">
    <property type="entry name" value="MFS"/>
    <property type="match status" value="1"/>
</dbReference>
<dbReference type="InterPro" id="IPR036259">
    <property type="entry name" value="MFS_trans_sf"/>
</dbReference>
<evidence type="ECO:0000256" key="6">
    <source>
        <dbReference type="SAM" id="Phobius"/>
    </source>
</evidence>
<dbReference type="InterPro" id="IPR022324">
    <property type="entry name" value="Bacilysin_exporter_BacE_put"/>
</dbReference>
<dbReference type="InterPro" id="IPR020846">
    <property type="entry name" value="MFS_dom"/>
</dbReference>
<evidence type="ECO:0000256" key="1">
    <source>
        <dbReference type="ARBA" id="ARBA00004651"/>
    </source>
</evidence>
<dbReference type="GO" id="GO:0022857">
    <property type="term" value="F:transmembrane transporter activity"/>
    <property type="evidence" value="ECO:0007669"/>
    <property type="project" value="InterPro"/>
</dbReference>
<feature type="transmembrane region" description="Helical" evidence="6">
    <location>
        <begin position="163"/>
        <end position="179"/>
    </location>
</feature>
<dbReference type="Gene3D" id="1.20.1250.20">
    <property type="entry name" value="MFS general substrate transporter like domains"/>
    <property type="match status" value="1"/>
</dbReference>
<evidence type="ECO:0000256" key="2">
    <source>
        <dbReference type="ARBA" id="ARBA00022475"/>
    </source>
</evidence>
<dbReference type="Proteomes" id="UP000248749">
    <property type="component" value="Unassembled WGS sequence"/>
</dbReference>
<feature type="transmembrane region" description="Helical" evidence="6">
    <location>
        <begin position="239"/>
        <end position="262"/>
    </location>
</feature>
<dbReference type="InterPro" id="IPR011701">
    <property type="entry name" value="MFS"/>
</dbReference>
<feature type="transmembrane region" description="Helical" evidence="6">
    <location>
        <begin position="327"/>
        <end position="352"/>
    </location>
</feature>
<feature type="domain" description="Major facilitator superfamily (MFS) profile" evidence="7">
    <location>
        <begin position="19"/>
        <end position="422"/>
    </location>
</feature>
<dbReference type="PANTHER" id="PTHR23513">
    <property type="entry name" value="INTEGRAL MEMBRANE EFFLUX PROTEIN-RELATED"/>
    <property type="match status" value="1"/>
</dbReference>
<feature type="transmembrane region" description="Helical" evidence="6">
    <location>
        <begin position="69"/>
        <end position="86"/>
    </location>
</feature>
<accession>A0A2W2DD76</accession>
<sequence>MSTSELNVEADTSPPPRALWRTPDFGKYLVGYTASDFASQIATVAIPLVAVLTVSASSFEVGVMRAVNQVPYLLFVLFLGVVVDQWRRRNMLVLADFGRAAALAVIPVVFAMDQLGIPTLYLVSFLVGVCTVLFDVGAQAYLPRLVERNQLASGNSLMESLRSVSMIAGPALGGIFVGWFSPPQALIVCVGFYLLSAVAIWLIRKPEPAPEPGEDSGGSAFAKIGEGFRLVFRHPILRSVVGIVALFNFAYAGYLAVYVVYLPAELKLSGYAIGLAFAAMGPGLLVGAMLSSWLPKRFGYGLVLNTSAILGAAVLLGVPALRGNGAVTVGLLILLNFVNAALSMTFTLSLVVIRQSVTPDQMLGRVTATHRFLGVGLGVPLGSLVGGFAGQLLGLRTGLLVLTVAMIVVSSLFLFTALRGIGRELPEAVEA</sequence>
<feature type="transmembrane region" description="Helical" evidence="6">
    <location>
        <begin position="93"/>
        <end position="112"/>
    </location>
</feature>
<evidence type="ECO:0000256" key="3">
    <source>
        <dbReference type="ARBA" id="ARBA00022692"/>
    </source>
</evidence>
<name>A0A2W2DD76_9ACTN</name>
<evidence type="ECO:0000313" key="9">
    <source>
        <dbReference type="Proteomes" id="UP000248749"/>
    </source>
</evidence>
<dbReference type="SUPFAM" id="SSF103473">
    <property type="entry name" value="MFS general substrate transporter"/>
    <property type="match status" value="1"/>
</dbReference>
<comment type="subcellular location">
    <subcellularLocation>
        <location evidence="1">Cell membrane</location>
        <topology evidence="1">Multi-pass membrane protein</topology>
    </subcellularLocation>
</comment>
<dbReference type="AlphaFoldDB" id="A0A2W2DD76"/>
<dbReference type="PRINTS" id="PR01988">
    <property type="entry name" value="EXPORTERBACE"/>
</dbReference>
<dbReference type="Pfam" id="PF07690">
    <property type="entry name" value="MFS_1"/>
    <property type="match status" value="1"/>
</dbReference>
<evidence type="ECO:0000259" key="7">
    <source>
        <dbReference type="PROSITE" id="PS50850"/>
    </source>
</evidence>
<feature type="transmembrane region" description="Helical" evidence="6">
    <location>
        <begin position="399"/>
        <end position="418"/>
    </location>
</feature>
<dbReference type="PANTHER" id="PTHR23513:SF6">
    <property type="entry name" value="MAJOR FACILITATOR SUPERFAMILY ASSOCIATED DOMAIN-CONTAINING PROTEIN"/>
    <property type="match status" value="1"/>
</dbReference>
<feature type="transmembrane region" description="Helical" evidence="6">
    <location>
        <begin position="185"/>
        <end position="203"/>
    </location>
</feature>
<reference evidence="8 9" key="1">
    <citation type="submission" date="2018-01" db="EMBL/GenBank/DDBJ databases">
        <title>Draft genome sequence of Salinispora sp. 13K206.</title>
        <authorList>
            <person name="Sahin N."/>
            <person name="Saygin H."/>
            <person name="Ay H."/>
        </authorList>
    </citation>
    <scope>NUCLEOTIDE SEQUENCE [LARGE SCALE GENOMIC DNA]</scope>
    <source>
        <strain evidence="8 9">13K206</strain>
    </source>
</reference>
<protein>
    <submittedName>
        <fullName evidence="8">MFS transporter</fullName>
    </submittedName>
</protein>
<feature type="transmembrane region" description="Helical" evidence="6">
    <location>
        <begin position="268"/>
        <end position="290"/>
    </location>
</feature>
<evidence type="ECO:0000313" key="8">
    <source>
        <dbReference type="EMBL" id="PZG01829.1"/>
    </source>
</evidence>
<keyword evidence="9" id="KW-1185">Reference proteome</keyword>
<dbReference type="EMBL" id="POUB01000019">
    <property type="protein sequence ID" value="PZG01829.1"/>
    <property type="molecule type" value="Genomic_DNA"/>
</dbReference>
<keyword evidence="4 6" id="KW-1133">Transmembrane helix</keyword>
<dbReference type="CDD" id="cd06173">
    <property type="entry name" value="MFS_MefA_like"/>
    <property type="match status" value="1"/>
</dbReference>
<evidence type="ECO:0000256" key="4">
    <source>
        <dbReference type="ARBA" id="ARBA00022989"/>
    </source>
</evidence>
<feature type="transmembrane region" description="Helical" evidence="6">
    <location>
        <begin position="37"/>
        <end position="57"/>
    </location>
</feature>
<gene>
    <name evidence="8" type="ORF">C1I99_05235</name>
</gene>
<feature type="transmembrane region" description="Helical" evidence="6">
    <location>
        <begin position="372"/>
        <end position="393"/>
    </location>
</feature>
<organism evidence="8 9">
    <name type="scientific">Micromonospora deserti</name>
    <dbReference type="NCBI Taxonomy" id="2070366"/>
    <lineage>
        <taxon>Bacteria</taxon>
        <taxon>Bacillati</taxon>
        <taxon>Actinomycetota</taxon>
        <taxon>Actinomycetes</taxon>
        <taxon>Micromonosporales</taxon>
        <taxon>Micromonosporaceae</taxon>
        <taxon>Micromonospora</taxon>
    </lineage>
</organism>
<comment type="caution">
    <text evidence="8">The sequence shown here is derived from an EMBL/GenBank/DDBJ whole genome shotgun (WGS) entry which is preliminary data.</text>
</comment>
<keyword evidence="5 6" id="KW-0472">Membrane</keyword>
<feature type="transmembrane region" description="Helical" evidence="6">
    <location>
        <begin position="118"/>
        <end position="142"/>
    </location>
</feature>
<proteinExistence type="predicted"/>
<feature type="transmembrane region" description="Helical" evidence="6">
    <location>
        <begin position="302"/>
        <end position="321"/>
    </location>
</feature>